<feature type="region of interest" description="Disordered" evidence="1">
    <location>
        <begin position="368"/>
        <end position="388"/>
    </location>
</feature>
<keyword evidence="2" id="KW-0472">Membrane</keyword>
<evidence type="ECO:0000256" key="2">
    <source>
        <dbReference type="SAM" id="Phobius"/>
    </source>
</evidence>
<keyword evidence="2" id="KW-1133">Transmembrane helix</keyword>
<proteinExistence type="predicted"/>
<feature type="transmembrane region" description="Helical" evidence="2">
    <location>
        <begin position="12"/>
        <end position="31"/>
    </location>
</feature>
<keyword evidence="2" id="KW-0812">Transmembrane</keyword>
<dbReference type="Proteomes" id="UP000044602">
    <property type="component" value="Unassembled WGS sequence"/>
</dbReference>
<protein>
    <submittedName>
        <fullName evidence="3">Uncharacterized protein</fullName>
    </submittedName>
</protein>
<reference evidence="3 4" key="1">
    <citation type="submission" date="2015-05" db="EMBL/GenBank/DDBJ databases">
        <authorList>
            <person name="Wang D.B."/>
            <person name="Wang M."/>
        </authorList>
    </citation>
    <scope>NUCLEOTIDE SEQUENCE [LARGE SCALE GENOMIC DNA]</scope>
    <source>
        <strain evidence="3">VL1</strain>
    </source>
</reference>
<name>A0A0G4N7A0_VERLO</name>
<evidence type="ECO:0000313" key="3">
    <source>
        <dbReference type="EMBL" id="CRK42254.1"/>
    </source>
</evidence>
<evidence type="ECO:0000313" key="4">
    <source>
        <dbReference type="Proteomes" id="UP000044602"/>
    </source>
</evidence>
<accession>A0A0G4N7A0</accession>
<dbReference type="EMBL" id="CVQH01027416">
    <property type="protein sequence ID" value="CRK42254.1"/>
    <property type="molecule type" value="Genomic_DNA"/>
</dbReference>
<dbReference type="AlphaFoldDB" id="A0A0G4N7A0"/>
<keyword evidence="4" id="KW-1185">Reference proteome</keyword>
<gene>
    <name evidence="3" type="ORF">BN1708_008715</name>
</gene>
<organism evidence="3 4">
    <name type="scientific">Verticillium longisporum</name>
    <name type="common">Verticillium dahliae var. longisporum</name>
    <dbReference type="NCBI Taxonomy" id="100787"/>
    <lineage>
        <taxon>Eukaryota</taxon>
        <taxon>Fungi</taxon>
        <taxon>Dikarya</taxon>
        <taxon>Ascomycota</taxon>
        <taxon>Pezizomycotina</taxon>
        <taxon>Sordariomycetes</taxon>
        <taxon>Hypocreomycetidae</taxon>
        <taxon>Glomerellales</taxon>
        <taxon>Plectosphaerellaceae</taxon>
        <taxon>Verticillium</taxon>
    </lineage>
</organism>
<evidence type="ECO:0000256" key="1">
    <source>
        <dbReference type="SAM" id="MobiDB-lite"/>
    </source>
</evidence>
<feature type="compositionally biased region" description="Low complexity" evidence="1">
    <location>
        <begin position="372"/>
        <end position="388"/>
    </location>
</feature>
<sequence length="388" mass="39773">MQSLGREAVTEILLVVTVILVIIILLLLGVLEPLDENPTPLPHGGHALAGRGPLVAPPRDNGLLLEHVEAVELLQQRGEDGAGARGLEGADVDEGLLQREDKLALLGLAAADADLADEGRGAAAGGEGGVGGLGGLEGAVGGGQELGGAAGKGDGDGLAHLHVGRVVGEAETHKLELGRVEIARVVAQRVEEAVHGVLVEGGRRRRRFAAAARVVRGEGREAVARLVGRQRRVVVVVAKVRVEVGRERREGGSAEGELGEVVQEGALEDGRVFVVKVFGFGVDVGGAAAARTQQLCVWVDGLAVVGEGGDDCVFGQVNVVADRHLGREHGTFADRRLLAHDGRVAENRSPDNGAVGNNGIVPDEAVLDGHVDANGAPPADDAATDCAA</sequence>